<dbReference type="Proteomes" id="UP000005019">
    <property type="component" value="Unassembled WGS sequence"/>
</dbReference>
<keyword evidence="2" id="KW-1185">Reference proteome</keyword>
<gene>
    <name evidence="1" type="ORF">METUNv1_01674</name>
</gene>
<evidence type="ECO:0000313" key="1">
    <source>
        <dbReference type="EMBL" id="EGK71896.1"/>
    </source>
</evidence>
<comment type="caution">
    <text evidence="1">The sequence shown here is derived from an EMBL/GenBank/DDBJ whole genome shotgun (WGS) entry which is preliminary data.</text>
</comment>
<reference evidence="1 2" key="1">
    <citation type="journal article" date="2011" name="J. Bacteriol.">
        <title>Genome sequence of Methyloversatilis universalis FAM5T, a methylotrophic representative of the order Rhodocyclales.</title>
        <authorList>
            <person name="Kittichotirat W."/>
            <person name="Good N.M."/>
            <person name="Hall R."/>
            <person name="Bringel F."/>
            <person name="Lajus A."/>
            <person name="Medigue C."/>
            <person name="Smalley N.E."/>
            <person name="Beck D."/>
            <person name="Bumgarner R."/>
            <person name="Vuilleumier S."/>
            <person name="Kalyuzhnaya M.G."/>
        </authorList>
    </citation>
    <scope>NUCLEOTIDE SEQUENCE [LARGE SCALE GENOMIC DNA]</scope>
    <source>
        <strain evidence="2">ATCC BAA-1314 / JCM 13912 / FAM5</strain>
    </source>
</reference>
<dbReference type="eggNOG" id="ENOG502ZVWB">
    <property type="taxonomic scope" value="Bacteria"/>
</dbReference>
<dbReference type="STRING" id="1000565.METUNv1_01674"/>
<organism evidence="1 2">
    <name type="scientific">Methyloversatilis universalis (strain ATCC BAA-1314 / DSM 25237 / JCM 13912 / CCUG 52030 / FAM5)</name>
    <dbReference type="NCBI Taxonomy" id="1000565"/>
    <lineage>
        <taxon>Bacteria</taxon>
        <taxon>Pseudomonadati</taxon>
        <taxon>Pseudomonadota</taxon>
        <taxon>Betaproteobacteria</taxon>
        <taxon>Nitrosomonadales</taxon>
        <taxon>Sterolibacteriaceae</taxon>
        <taxon>Methyloversatilis</taxon>
    </lineage>
</organism>
<name>F5RC33_METUF</name>
<sequence length="307" mass="28834">MTALPPIADFTGTAVTQGQFKTALTLLRAFLEGNLGSAGTQSAALAALGALGGGYSLKTSAYSILTSDRGKVIAGDSTFELTLPGAGGAGAGWMVCVANVGMGVITVAGAHDINGEASLSLGGYDSVLIISTGGEWLAVGGGRVRYAQNQLTGSGTVTVPQWANAALVTAQAGGGGGGGGQNPVSGSLHGSFGGAGGACRRHLISGLTGGDAIAYAVGSGGAGGANESIGAATAGSTGGATTLGAAGSLLSLGGGGGGSTYSAGGAARAASGAGIASPEWNGGVGGGGGKSPTAGYAGHMMIEWIRI</sequence>
<proteinExistence type="predicted"/>
<protein>
    <submittedName>
        <fullName evidence="1">Uncharacterized protein</fullName>
    </submittedName>
</protein>
<dbReference type="EMBL" id="AFHG01000044">
    <property type="protein sequence ID" value="EGK71896.1"/>
    <property type="molecule type" value="Genomic_DNA"/>
</dbReference>
<dbReference type="OrthoDB" id="9810174at2"/>
<dbReference type="RefSeq" id="WP_008060674.1">
    <property type="nucleotide sequence ID" value="NZ_AFHG01000044.1"/>
</dbReference>
<accession>F5RC33</accession>
<evidence type="ECO:0000313" key="2">
    <source>
        <dbReference type="Proteomes" id="UP000005019"/>
    </source>
</evidence>
<dbReference type="AlphaFoldDB" id="F5RC33"/>